<dbReference type="InParanoid" id="A0A1Y2DJ92"/>
<sequence length="200" mass="21581">MLCGDWIFSNSSNAHGCKDREWLAEYTPFSSIATVDLLGSGAEMQIQGIGAIELPVRRNPNAKGARSRGTLRLTNVLHIPSLVCNIVGSPILEDHTVDCGGSKEGKSKGSILDPNGKMVAFFKPDNPFFAIRLMGPPVGPTVGPSPLATGQRDVPVLHWSGLSADTSSLRETILNLFHNVLNQWEQQLFFCGPAQVNNIT</sequence>
<dbReference type="InterPro" id="IPR054722">
    <property type="entry name" value="PolX-like_BBD"/>
</dbReference>
<dbReference type="Pfam" id="PF22936">
    <property type="entry name" value="Pol_BBD"/>
    <property type="match status" value="1"/>
</dbReference>
<keyword evidence="3" id="KW-1185">Reference proteome</keyword>
<name>A0A1Y2DJ92_9PEZI</name>
<protein>
    <recommendedName>
        <fullName evidence="1">Retrovirus-related Pol polyprotein from transposon TNT 1-94-like beta-barrel domain-containing protein</fullName>
    </recommendedName>
</protein>
<dbReference type="AlphaFoldDB" id="A0A1Y2DJ92"/>
<dbReference type="RefSeq" id="XP_040711985.1">
    <property type="nucleotide sequence ID" value="XM_040864351.1"/>
</dbReference>
<evidence type="ECO:0000313" key="3">
    <source>
        <dbReference type="Proteomes" id="UP000193689"/>
    </source>
</evidence>
<proteinExistence type="predicted"/>
<organism evidence="2 3">
    <name type="scientific">Pseudomassariella vexata</name>
    <dbReference type="NCBI Taxonomy" id="1141098"/>
    <lineage>
        <taxon>Eukaryota</taxon>
        <taxon>Fungi</taxon>
        <taxon>Dikarya</taxon>
        <taxon>Ascomycota</taxon>
        <taxon>Pezizomycotina</taxon>
        <taxon>Sordariomycetes</taxon>
        <taxon>Xylariomycetidae</taxon>
        <taxon>Amphisphaeriales</taxon>
        <taxon>Pseudomassariaceae</taxon>
        <taxon>Pseudomassariella</taxon>
    </lineage>
</organism>
<dbReference type="EMBL" id="MCFJ01000014">
    <property type="protein sequence ID" value="ORY59291.1"/>
    <property type="molecule type" value="Genomic_DNA"/>
</dbReference>
<evidence type="ECO:0000259" key="1">
    <source>
        <dbReference type="Pfam" id="PF22936"/>
    </source>
</evidence>
<comment type="caution">
    <text evidence="2">The sequence shown here is derived from an EMBL/GenBank/DDBJ whole genome shotgun (WGS) entry which is preliminary data.</text>
</comment>
<dbReference type="PANTHER" id="PTHR40628">
    <property type="entry name" value="CHROMO DOMAIN-CONTAINING PROTEIN"/>
    <property type="match status" value="1"/>
</dbReference>
<dbReference type="STRING" id="1141098.A0A1Y2DJ92"/>
<dbReference type="Proteomes" id="UP000193689">
    <property type="component" value="Unassembled WGS sequence"/>
</dbReference>
<evidence type="ECO:0000313" key="2">
    <source>
        <dbReference type="EMBL" id="ORY59291.1"/>
    </source>
</evidence>
<gene>
    <name evidence="2" type="ORF">BCR38DRAFT_489022</name>
</gene>
<accession>A0A1Y2DJ92</accession>
<feature type="domain" description="Retrovirus-related Pol polyprotein from transposon TNT 1-94-like beta-barrel" evidence="1">
    <location>
        <begin position="6"/>
        <end position="88"/>
    </location>
</feature>
<dbReference type="GeneID" id="63780563"/>
<dbReference type="PANTHER" id="PTHR40628:SF1">
    <property type="entry name" value="CHROMO DOMAIN-CONTAINING PROTEIN"/>
    <property type="match status" value="1"/>
</dbReference>
<dbReference type="OrthoDB" id="4232400at2759"/>
<reference evidence="2 3" key="1">
    <citation type="submission" date="2016-07" db="EMBL/GenBank/DDBJ databases">
        <title>Pervasive Adenine N6-methylation of Active Genes in Fungi.</title>
        <authorList>
            <consortium name="DOE Joint Genome Institute"/>
            <person name="Mondo S.J."/>
            <person name="Dannebaum R.O."/>
            <person name="Kuo R.C."/>
            <person name="Labutti K."/>
            <person name="Haridas S."/>
            <person name="Kuo A."/>
            <person name="Salamov A."/>
            <person name="Ahrendt S.R."/>
            <person name="Lipzen A."/>
            <person name="Sullivan W."/>
            <person name="Andreopoulos W.B."/>
            <person name="Clum A."/>
            <person name="Lindquist E."/>
            <person name="Daum C."/>
            <person name="Ramamoorthy G.K."/>
            <person name="Gryganskyi A."/>
            <person name="Culley D."/>
            <person name="Magnuson J.K."/>
            <person name="James T.Y."/>
            <person name="O'Malley M.A."/>
            <person name="Stajich J.E."/>
            <person name="Spatafora J.W."/>
            <person name="Visel A."/>
            <person name="Grigoriev I.V."/>
        </authorList>
    </citation>
    <scope>NUCLEOTIDE SEQUENCE [LARGE SCALE GENOMIC DNA]</scope>
    <source>
        <strain evidence="2 3">CBS 129021</strain>
    </source>
</reference>